<dbReference type="GO" id="GO:0022857">
    <property type="term" value="F:transmembrane transporter activity"/>
    <property type="evidence" value="ECO:0007669"/>
    <property type="project" value="InterPro"/>
</dbReference>
<dbReference type="Proteomes" id="UP000712600">
    <property type="component" value="Unassembled WGS sequence"/>
</dbReference>
<sequence length="464" mass="49986">MAKPVKGQSSLALASRHGSMLTRGGSMMDPVVTLFGSIHEKLPSENMNASSSRSMVFPNMGSILGLMGRQESQWDPERNNDDSSDQDESLNSPLLSPQATETDEFNQLPAGTMHRRQSSLFMANMGEKATATSIGGGWQLAWKYNEKVGADGKRVNGGLQRMYIHEETSNNNNANNMGFSRRGSLLSFQTEADVPAQQNGYVQASALVSQASMIPGIKGETAMLPQEIKAGPDWRELKEPGVKRALIVGVGLQILQQFAGINGVMYYTPQILEETGVSSLLTNLGISAESASLLISSLTTLFMLPCILVSMRSLMLSTIPILILSLITLVIGSLVKLEGTANALISTASVMVYLSCFVMGFGAIPNILCSEIFPTSVRGLCITICALTFWICDIIVTYTLPVMLKSLGLAGVFGIYAFVCAVAWVFVYLKVPETKGMPLEVISEFFSVGAKHQDASASFLSDDD</sequence>
<dbReference type="PRINTS" id="PR00171">
    <property type="entry name" value="SUGRTRNSPORT"/>
</dbReference>
<dbReference type="GO" id="GO:0016020">
    <property type="term" value="C:membrane"/>
    <property type="evidence" value="ECO:0007669"/>
    <property type="project" value="UniProtKB-SubCell"/>
</dbReference>
<dbReference type="InterPro" id="IPR050814">
    <property type="entry name" value="Myo-inositol_Transporter"/>
</dbReference>
<evidence type="ECO:0000256" key="5">
    <source>
        <dbReference type="ARBA" id="ARBA00023136"/>
    </source>
</evidence>
<evidence type="ECO:0000313" key="8">
    <source>
        <dbReference type="EMBL" id="KAF3599161.1"/>
    </source>
</evidence>
<gene>
    <name evidence="8" type="ORF">F2Q69_00034808</name>
</gene>
<comment type="caution">
    <text evidence="8">The sequence shown here is derived from an EMBL/GenBank/DDBJ whole genome shotgun (WGS) entry which is preliminary data.</text>
</comment>
<evidence type="ECO:0000313" key="9">
    <source>
        <dbReference type="Proteomes" id="UP000712600"/>
    </source>
</evidence>
<keyword evidence="2" id="KW-0813">Transport</keyword>
<keyword evidence="5 7" id="KW-0472">Membrane</keyword>
<protein>
    <recommendedName>
        <fullName evidence="10">Major facilitator superfamily (MFS) profile domain-containing protein</fullName>
    </recommendedName>
</protein>
<dbReference type="Pfam" id="PF00083">
    <property type="entry name" value="Sugar_tr"/>
    <property type="match status" value="1"/>
</dbReference>
<evidence type="ECO:0000256" key="1">
    <source>
        <dbReference type="ARBA" id="ARBA00004141"/>
    </source>
</evidence>
<feature type="compositionally biased region" description="Polar residues" evidence="6">
    <location>
        <begin position="89"/>
        <end position="100"/>
    </location>
</feature>
<feature type="transmembrane region" description="Helical" evidence="7">
    <location>
        <begin position="314"/>
        <end position="335"/>
    </location>
</feature>
<evidence type="ECO:0000256" key="2">
    <source>
        <dbReference type="ARBA" id="ARBA00022448"/>
    </source>
</evidence>
<dbReference type="InterPro" id="IPR036259">
    <property type="entry name" value="MFS_trans_sf"/>
</dbReference>
<evidence type="ECO:0000256" key="4">
    <source>
        <dbReference type="ARBA" id="ARBA00022989"/>
    </source>
</evidence>
<dbReference type="InterPro" id="IPR005828">
    <property type="entry name" value="MFS_sugar_transport-like"/>
</dbReference>
<keyword evidence="4 7" id="KW-1133">Transmembrane helix</keyword>
<keyword evidence="3 7" id="KW-0812">Transmembrane</keyword>
<dbReference type="SUPFAM" id="SSF103473">
    <property type="entry name" value="MFS general substrate transporter"/>
    <property type="match status" value="1"/>
</dbReference>
<comment type="subcellular location">
    <subcellularLocation>
        <location evidence="1">Membrane</location>
        <topology evidence="1">Multi-pass membrane protein</topology>
    </subcellularLocation>
</comment>
<dbReference type="EMBL" id="QGKX02000004">
    <property type="protein sequence ID" value="KAF3599161.1"/>
    <property type="molecule type" value="Genomic_DNA"/>
</dbReference>
<dbReference type="PANTHER" id="PTHR48020">
    <property type="entry name" value="PROTON MYO-INOSITOL COTRANSPORTER"/>
    <property type="match status" value="1"/>
</dbReference>
<feature type="transmembrane region" description="Helical" evidence="7">
    <location>
        <begin position="341"/>
        <end position="368"/>
    </location>
</feature>
<feature type="region of interest" description="Disordered" evidence="6">
    <location>
        <begin position="71"/>
        <end position="110"/>
    </location>
</feature>
<feature type="transmembrane region" description="Helical" evidence="7">
    <location>
        <begin position="380"/>
        <end position="400"/>
    </location>
</feature>
<dbReference type="PANTHER" id="PTHR48020:SF35">
    <property type="entry name" value="SUGAR TRANSPORTER"/>
    <property type="match status" value="1"/>
</dbReference>
<accession>A0A8S9SCR7</accession>
<organism evidence="8 9">
    <name type="scientific">Brassica cretica</name>
    <name type="common">Mustard</name>
    <dbReference type="NCBI Taxonomy" id="69181"/>
    <lineage>
        <taxon>Eukaryota</taxon>
        <taxon>Viridiplantae</taxon>
        <taxon>Streptophyta</taxon>
        <taxon>Embryophyta</taxon>
        <taxon>Tracheophyta</taxon>
        <taxon>Spermatophyta</taxon>
        <taxon>Magnoliopsida</taxon>
        <taxon>eudicotyledons</taxon>
        <taxon>Gunneridae</taxon>
        <taxon>Pentapetalae</taxon>
        <taxon>rosids</taxon>
        <taxon>malvids</taxon>
        <taxon>Brassicales</taxon>
        <taxon>Brassicaceae</taxon>
        <taxon>Brassiceae</taxon>
        <taxon>Brassica</taxon>
    </lineage>
</organism>
<evidence type="ECO:0008006" key="10">
    <source>
        <dbReference type="Google" id="ProtNLM"/>
    </source>
</evidence>
<name>A0A8S9SCR7_BRACR</name>
<feature type="transmembrane region" description="Helical" evidence="7">
    <location>
        <begin position="406"/>
        <end position="429"/>
    </location>
</feature>
<dbReference type="AlphaFoldDB" id="A0A8S9SCR7"/>
<dbReference type="InterPro" id="IPR003663">
    <property type="entry name" value="Sugar/inositol_transpt"/>
</dbReference>
<reference evidence="8" key="1">
    <citation type="submission" date="2019-12" db="EMBL/GenBank/DDBJ databases">
        <title>Genome sequencing and annotation of Brassica cretica.</title>
        <authorList>
            <person name="Studholme D.J."/>
            <person name="Sarris P."/>
        </authorList>
    </citation>
    <scope>NUCLEOTIDE SEQUENCE</scope>
    <source>
        <strain evidence="8">PFS-109/04</strain>
        <tissue evidence="8">Leaf</tissue>
    </source>
</reference>
<dbReference type="FunFam" id="1.20.1250.20:FF:000108">
    <property type="entry name" value="Monosaccharide-sensing protein 2"/>
    <property type="match status" value="1"/>
</dbReference>
<proteinExistence type="predicted"/>
<evidence type="ECO:0000256" key="7">
    <source>
        <dbReference type="SAM" id="Phobius"/>
    </source>
</evidence>
<dbReference type="Gene3D" id="1.20.1250.20">
    <property type="entry name" value="MFS general substrate transporter like domains"/>
    <property type="match status" value="1"/>
</dbReference>
<evidence type="ECO:0000256" key="6">
    <source>
        <dbReference type="SAM" id="MobiDB-lite"/>
    </source>
</evidence>
<evidence type="ECO:0000256" key="3">
    <source>
        <dbReference type="ARBA" id="ARBA00022692"/>
    </source>
</evidence>